<evidence type="ECO:0000256" key="5">
    <source>
        <dbReference type="ARBA" id="ARBA00022519"/>
    </source>
</evidence>
<dbReference type="AlphaFoldDB" id="A0A1I5V4F9"/>
<evidence type="ECO:0000256" key="3">
    <source>
        <dbReference type="ARBA" id="ARBA00012438"/>
    </source>
</evidence>
<dbReference type="InterPro" id="IPR036097">
    <property type="entry name" value="HisK_dim/P_sf"/>
</dbReference>
<dbReference type="RefSeq" id="WP_093425015.1">
    <property type="nucleotide sequence ID" value="NZ_FOXA01000027.1"/>
</dbReference>
<comment type="subcellular location">
    <subcellularLocation>
        <location evidence="2">Cell inner membrane</location>
        <topology evidence="2">Multi-pass membrane protein</topology>
    </subcellularLocation>
</comment>
<evidence type="ECO:0000256" key="9">
    <source>
        <dbReference type="ARBA" id="ARBA00022741"/>
    </source>
</evidence>
<sequence length="493" mass="53838">MTVPPFRGLRAQLILLIVAALAAAQAISLWLFVDERSLAVRAALGFEAAGRAANVARLLEEAPPELQPSILRAANSPLVRFDLSSAPEVSHQEHADGGRIERHVRTLLGDSYTREIRVELHRIEGQILPLPHLSPEMAELHRAMMRGELSAVEMNLSIALAGGDWLNVGTRFERPPLQWPMVSIFSFAVTAGLILVTAFWFLVSRLTRPLRGLARAADRLGRGEEVDPLPAVGPAEVQDLTQAFNRMQDRLTRFVADRTRLLAAVGHDLRSPLTALRVRAEMVDDAETRESLIESVEEMQRMAEATLTFARGLTGAEEPETVEIAGFLDALARDMVEEVEIGAGPVVKARVRPTAFRRAVRNVLENASRYGGSARIDWHTSDGDLVIEVTDDGPGIPADQIEQVFDPFYRLEASRSLETGGHGLGLSIARSIVRAHGGDVRLSNRPEGGLRASIIVPLGGDAPMHRSDTVERQTAVSIGPLRSDPGSRTEESR</sequence>
<evidence type="ECO:0000259" key="18">
    <source>
        <dbReference type="PROSITE" id="PS50885"/>
    </source>
</evidence>
<proteinExistence type="predicted"/>
<keyword evidence="10 19" id="KW-0418">Kinase</keyword>
<dbReference type="SMART" id="SM00304">
    <property type="entry name" value="HAMP"/>
    <property type="match status" value="2"/>
</dbReference>
<dbReference type="InterPro" id="IPR003661">
    <property type="entry name" value="HisK_dim/P_dom"/>
</dbReference>
<evidence type="ECO:0000256" key="12">
    <source>
        <dbReference type="ARBA" id="ARBA00022989"/>
    </source>
</evidence>
<keyword evidence="13" id="KW-0902">Two-component regulatory system</keyword>
<keyword evidence="14 16" id="KW-0472">Membrane</keyword>
<dbReference type="InterPro" id="IPR004358">
    <property type="entry name" value="Sig_transdc_His_kin-like_C"/>
</dbReference>
<dbReference type="CDD" id="cd06225">
    <property type="entry name" value="HAMP"/>
    <property type="match status" value="1"/>
</dbReference>
<dbReference type="Pfam" id="PF00512">
    <property type="entry name" value="HisKA"/>
    <property type="match status" value="1"/>
</dbReference>
<dbReference type="Proteomes" id="UP000199356">
    <property type="component" value="Unassembled WGS sequence"/>
</dbReference>
<evidence type="ECO:0000259" key="17">
    <source>
        <dbReference type="PROSITE" id="PS50109"/>
    </source>
</evidence>
<dbReference type="PROSITE" id="PS50109">
    <property type="entry name" value="HIS_KIN"/>
    <property type="match status" value="1"/>
</dbReference>
<dbReference type="InterPro" id="IPR003594">
    <property type="entry name" value="HATPase_dom"/>
</dbReference>
<dbReference type="SUPFAM" id="SSF55874">
    <property type="entry name" value="ATPase domain of HSP90 chaperone/DNA topoisomerase II/histidine kinase"/>
    <property type="match status" value="1"/>
</dbReference>
<keyword evidence="6" id="KW-0597">Phosphoprotein</keyword>
<dbReference type="Gene3D" id="3.30.565.10">
    <property type="entry name" value="Histidine kinase-like ATPase, C-terminal domain"/>
    <property type="match status" value="1"/>
</dbReference>
<evidence type="ECO:0000256" key="8">
    <source>
        <dbReference type="ARBA" id="ARBA00022692"/>
    </source>
</evidence>
<organism evidence="19 20">
    <name type="scientific">Tranquillimonas alkanivorans</name>
    <dbReference type="NCBI Taxonomy" id="441119"/>
    <lineage>
        <taxon>Bacteria</taxon>
        <taxon>Pseudomonadati</taxon>
        <taxon>Pseudomonadota</taxon>
        <taxon>Alphaproteobacteria</taxon>
        <taxon>Rhodobacterales</taxon>
        <taxon>Roseobacteraceae</taxon>
        <taxon>Tranquillimonas</taxon>
    </lineage>
</organism>
<feature type="domain" description="HAMP" evidence="18">
    <location>
        <begin position="204"/>
        <end position="256"/>
    </location>
</feature>
<dbReference type="GO" id="GO:0000155">
    <property type="term" value="F:phosphorelay sensor kinase activity"/>
    <property type="evidence" value="ECO:0007669"/>
    <property type="project" value="InterPro"/>
</dbReference>
<comment type="catalytic activity">
    <reaction evidence="1">
        <text>ATP + protein L-histidine = ADP + protein N-phospho-L-histidine.</text>
        <dbReference type="EC" id="2.7.13.3"/>
    </reaction>
</comment>
<evidence type="ECO:0000256" key="4">
    <source>
        <dbReference type="ARBA" id="ARBA00022475"/>
    </source>
</evidence>
<dbReference type="Pfam" id="PF00672">
    <property type="entry name" value="HAMP"/>
    <property type="match status" value="1"/>
</dbReference>
<dbReference type="SMART" id="SM00387">
    <property type="entry name" value="HATPase_c"/>
    <property type="match status" value="1"/>
</dbReference>
<dbReference type="PRINTS" id="PR00344">
    <property type="entry name" value="BCTRLSENSOR"/>
</dbReference>
<evidence type="ECO:0000313" key="20">
    <source>
        <dbReference type="Proteomes" id="UP000199356"/>
    </source>
</evidence>
<keyword evidence="5" id="KW-0997">Cell inner membrane</keyword>
<reference evidence="19 20" key="1">
    <citation type="submission" date="2016-10" db="EMBL/GenBank/DDBJ databases">
        <authorList>
            <person name="de Groot N.N."/>
        </authorList>
    </citation>
    <scope>NUCLEOTIDE SEQUENCE [LARGE SCALE GENOMIC DNA]</scope>
    <source>
        <strain evidence="19 20">DSM 19547</strain>
    </source>
</reference>
<keyword evidence="4" id="KW-1003">Cell membrane</keyword>
<dbReference type="EMBL" id="FOXA01000027">
    <property type="protein sequence ID" value="SFQ02399.1"/>
    <property type="molecule type" value="Genomic_DNA"/>
</dbReference>
<evidence type="ECO:0000256" key="7">
    <source>
        <dbReference type="ARBA" id="ARBA00022679"/>
    </source>
</evidence>
<evidence type="ECO:0000313" key="19">
    <source>
        <dbReference type="EMBL" id="SFQ02399.1"/>
    </source>
</evidence>
<evidence type="ECO:0000256" key="11">
    <source>
        <dbReference type="ARBA" id="ARBA00022840"/>
    </source>
</evidence>
<name>A0A1I5V4F9_9RHOB</name>
<gene>
    <name evidence="19" type="ORF">SAMN04488047_12714</name>
</gene>
<dbReference type="SUPFAM" id="SSF158472">
    <property type="entry name" value="HAMP domain-like"/>
    <property type="match status" value="1"/>
</dbReference>
<evidence type="ECO:0000256" key="14">
    <source>
        <dbReference type="ARBA" id="ARBA00023136"/>
    </source>
</evidence>
<dbReference type="CDD" id="cd00082">
    <property type="entry name" value="HisKA"/>
    <property type="match status" value="1"/>
</dbReference>
<dbReference type="SMART" id="SM00388">
    <property type="entry name" value="HisKA"/>
    <property type="match status" value="1"/>
</dbReference>
<evidence type="ECO:0000256" key="15">
    <source>
        <dbReference type="SAM" id="MobiDB-lite"/>
    </source>
</evidence>
<evidence type="ECO:0000256" key="16">
    <source>
        <dbReference type="SAM" id="Phobius"/>
    </source>
</evidence>
<dbReference type="Pfam" id="PF02518">
    <property type="entry name" value="HATPase_c"/>
    <property type="match status" value="1"/>
</dbReference>
<evidence type="ECO:0000256" key="13">
    <source>
        <dbReference type="ARBA" id="ARBA00023012"/>
    </source>
</evidence>
<dbReference type="EC" id="2.7.13.3" evidence="3"/>
<dbReference type="SUPFAM" id="SSF47384">
    <property type="entry name" value="Homodimeric domain of signal transducing histidine kinase"/>
    <property type="match status" value="1"/>
</dbReference>
<dbReference type="GO" id="GO:0005524">
    <property type="term" value="F:ATP binding"/>
    <property type="evidence" value="ECO:0007669"/>
    <property type="project" value="UniProtKB-KW"/>
</dbReference>
<evidence type="ECO:0000256" key="2">
    <source>
        <dbReference type="ARBA" id="ARBA00004429"/>
    </source>
</evidence>
<accession>A0A1I5V4F9</accession>
<evidence type="ECO:0000256" key="1">
    <source>
        <dbReference type="ARBA" id="ARBA00000085"/>
    </source>
</evidence>
<dbReference type="PANTHER" id="PTHR44936">
    <property type="entry name" value="SENSOR PROTEIN CREC"/>
    <property type="match status" value="1"/>
</dbReference>
<evidence type="ECO:0000256" key="10">
    <source>
        <dbReference type="ARBA" id="ARBA00022777"/>
    </source>
</evidence>
<dbReference type="PANTHER" id="PTHR44936:SF5">
    <property type="entry name" value="SENSOR HISTIDINE KINASE ENVZ"/>
    <property type="match status" value="1"/>
</dbReference>
<dbReference type="InterPro" id="IPR050980">
    <property type="entry name" value="2C_sensor_his_kinase"/>
</dbReference>
<dbReference type="Gene3D" id="1.10.8.500">
    <property type="entry name" value="HAMP domain in histidine kinase"/>
    <property type="match status" value="1"/>
</dbReference>
<feature type="domain" description="Histidine kinase" evidence="17">
    <location>
        <begin position="264"/>
        <end position="460"/>
    </location>
</feature>
<dbReference type="PROSITE" id="PS50885">
    <property type="entry name" value="HAMP"/>
    <property type="match status" value="1"/>
</dbReference>
<keyword evidence="12 16" id="KW-1133">Transmembrane helix</keyword>
<keyword evidence="9" id="KW-0547">Nucleotide-binding</keyword>
<dbReference type="STRING" id="441119.SAMN04488047_12714"/>
<dbReference type="GO" id="GO:0005886">
    <property type="term" value="C:plasma membrane"/>
    <property type="evidence" value="ECO:0007669"/>
    <property type="project" value="UniProtKB-SubCell"/>
</dbReference>
<dbReference type="InterPro" id="IPR005467">
    <property type="entry name" value="His_kinase_dom"/>
</dbReference>
<protein>
    <recommendedName>
        <fullName evidence="3">histidine kinase</fullName>
        <ecNumber evidence="3">2.7.13.3</ecNumber>
    </recommendedName>
</protein>
<dbReference type="InterPro" id="IPR003660">
    <property type="entry name" value="HAMP_dom"/>
</dbReference>
<keyword evidence="11" id="KW-0067">ATP-binding</keyword>
<keyword evidence="20" id="KW-1185">Reference proteome</keyword>
<feature type="region of interest" description="Disordered" evidence="15">
    <location>
        <begin position="462"/>
        <end position="493"/>
    </location>
</feature>
<feature type="transmembrane region" description="Helical" evidence="16">
    <location>
        <begin position="179"/>
        <end position="203"/>
    </location>
</feature>
<keyword evidence="8 16" id="KW-0812">Transmembrane</keyword>
<dbReference type="InterPro" id="IPR036890">
    <property type="entry name" value="HATPase_C_sf"/>
</dbReference>
<dbReference type="OrthoDB" id="9804645at2"/>
<evidence type="ECO:0000256" key="6">
    <source>
        <dbReference type="ARBA" id="ARBA00022553"/>
    </source>
</evidence>
<keyword evidence="7" id="KW-0808">Transferase</keyword>
<dbReference type="Gene3D" id="1.10.287.130">
    <property type="match status" value="1"/>
</dbReference>